<dbReference type="GO" id="GO:0008168">
    <property type="term" value="F:methyltransferase activity"/>
    <property type="evidence" value="ECO:0007669"/>
    <property type="project" value="TreeGrafter"/>
</dbReference>
<dbReference type="AlphaFoldDB" id="A0A9P6MF93"/>
<dbReference type="OrthoDB" id="2013972at2759"/>
<gene>
    <name evidence="3" type="ORF">BGZ65_007521</name>
</gene>
<reference evidence="3" key="1">
    <citation type="journal article" date="2020" name="Fungal Divers.">
        <title>Resolving the Mortierellaceae phylogeny through synthesis of multi-gene phylogenetics and phylogenomics.</title>
        <authorList>
            <person name="Vandepol N."/>
            <person name="Liber J."/>
            <person name="Desiro A."/>
            <person name="Na H."/>
            <person name="Kennedy M."/>
            <person name="Barry K."/>
            <person name="Grigoriev I.V."/>
            <person name="Miller A.N."/>
            <person name="O'Donnell K."/>
            <person name="Stajich J.E."/>
            <person name="Bonito G."/>
        </authorList>
    </citation>
    <scope>NUCLEOTIDE SEQUENCE</scope>
    <source>
        <strain evidence="3">MES-2147</strain>
    </source>
</reference>
<feature type="non-terminal residue" evidence="3">
    <location>
        <position position="477"/>
    </location>
</feature>
<keyword evidence="4" id="KW-1185">Reference proteome</keyword>
<dbReference type="EMBL" id="JAAAHW010001088">
    <property type="protein sequence ID" value="KAF9996909.1"/>
    <property type="molecule type" value="Genomic_DNA"/>
</dbReference>
<dbReference type="Pfam" id="PF13649">
    <property type="entry name" value="Methyltransf_25"/>
    <property type="match status" value="1"/>
</dbReference>
<evidence type="ECO:0000259" key="2">
    <source>
        <dbReference type="Pfam" id="PF13649"/>
    </source>
</evidence>
<dbReference type="PANTHER" id="PTHR43591">
    <property type="entry name" value="METHYLTRANSFERASE"/>
    <property type="match status" value="1"/>
</dbReference>
<organism evidence="3 4">
    <name type="scientific">Modicella reniformis</name>
    <dbReference type="NCBI Taxonomy" id="1440133"/>
    <lineage>
        <taxon>Eukaryota</taxon>
        <taxon>Fungi</taxon>
        <taxon>Fungi incertae sedis</taxon>
        <taxon>Mucoromycota</taxon>
        <taxon>Mortierellomycotina</taxon>
        <taxon>Mortierellomycetes</taxon>
        <taxon>Mortierellales</taxon>
        <taxon>Mortierellaceae</taxon>
        <taxon>Modicella</taxon>
    </lineage>
</organism>
<feature type="domain" description="Methyltransferase" evidence="2">
    <location>
        <begin position="254"/>
        <end position="342"/>
    </location>
</feature>
<proteinExistence type="predicted"/>
<dbReference type="PANTHER" id="PTHR43591:SF24">
    <property type="entry name" value="2-METHOXY-6-POLYPRENYL-1,4-BENZOQUINOL METHYLASE, MITOCHONDRIAL"/>
    <property type="match status" value="1"/>
</dbReference>
<feature type="compositionally biased region" description="Polar residues" evidence="1">
    <location>
        <begin position="71"/>
        <end position="80"/>
    </location>
</feature>
<dbReference type="InterPro" id="IPR029063">
    <property type="entry name" value="SAM-dependent_MTases_sf"/>
</dbReference>
<feature type="region of interest" description="Disordered" evidence="1">
    <location>
        <begin position="1"/>
        <end position="81"/>
    </location>
</feature>
<comment type="caution">
    <text evidence="3">The sequence shown here is derived from an EMBL/GenBank/DDBJ whole genome shotgun (WGS) entry which is preliminary data.</text>
</comment>
<accession>A0A9P6MF93</accession>
<evidence type="ECO:0000313" key="4">
    <source>
        <dbReference type="Proteomes" id="UP000749646"/>
    </source>
</evidence>
<sequence length="477" mass="52686">MTNGASIYLNGGHHGEDNNSATLDGGGGKMPSLAGLTLGEGNVRYQQQQQRQLPQPQPQPQQDYIDPSYGGQPSYQQNKTIGAGGATTAAAATVAAQSRSNNMVESRIMSDYAFANPRTHVNGTTNGNNPPTSNHINGKSAVLIPAVRRTEMLAGAGPLLEGSDRPLAADQVFARLVKQYPTNPHEKDKRERVYRWSDDVASALTFSPDTNLPGWVIPVEPDEFDHTESPFYLDRITYELGLMAPIAKPFKRAIDVNCGSGEWALDLAMKYPQTTVYALDPTLNMARLPPRVPENCRFKIRDVKDQDGEFDLVHQRLGGFRTPILEWTPHFAELGRLTRPGGWIQLAECNGVIVRTGVESLKMNRWVESASLSSGLNPMQMVEALMPTILGAGLINVECYEYGIPLGEWAGRRGNIAMRTYLAMVESLRDEIIRMNRLEEGVFEKTIELIKLECVVEKAELVMKVICAQKPPFTDEM</sequence>
<dbReference type="Gene3D" id="3.40.50.150">
    <property type="entry name" value="Vaccinia Virus protein VP39"/>
    <property type="match status" value="1"/>
</dbReference>
<name>A0A9P6MF93_9FUNG</name>
<dbReference type="Proteomes" id="UP000749646">
    <property type="component" value="Unassembled WGS sequence"/>
</dbReference>
<evidence type="ECO:0000313" key="3">
    <source>
        <dbReference type="EMBL" id="KAF9996909.1"/>
    </source>
</evidence>
<dbReference type="CDD" id="cd02440">
    <property type="entry name" value="AdoMet_MTases"/>
    <property type="match status" value="1"/>
</dbReference>
<evidence type="ECO:0000256" key="1">
    <source>
        <dbReference type="SAM" id="MobiDB-lite"/>
    </source>
</evidence>
<protein>
    <recommendedName>
        <fullName evidence="2">Methyltransferase domain-containing protein</fullName>
    </recommendedName>
</protein>
<dbReference type="InterPro" id="IPR041698">
    <property type="entry name" value="Methyltransf_25"/>
</dbReference>
<dbReference type="SUPFAM" id="SSF53335">
    <property type="entry name" value="S-adenosyl-L-methionine-dependent methyltransferases"/>
    <property type="match status" value="1"/>
</dbReference>